<dbReference type="Proteomes" id="UP001066276">
    <property type="component" value="Chromosome 2_1"/>
</dbReference>
<evidence type="ECO:0000256" key="2">
    <source>
        <dbReference type="SAM" id="MobiDB-lite"/>
    </source>
</evidence>
<dbReference type="AlphaFoldDB" id="A0AAV7V713"/>
<sequence>MYGIRKRLDQELKQQEDVLTALQRQIDNGNASESASIGVRGRIAELWDRLDNYVRRNYRQRLYREGDRSERMLAWLLRREHPVPIIQMLRGPSGEMILGQLRVNSHLRVIYAAPRGVGTGSPSHICHKYARELPTEHADAHELPFNCYTELKMMAHPVHCVTEQIVNLQLFAVRNVTSVRTMPSDIAVCSRAGRSGLAETRGRERSRGDTSPSAALKRQRRPAGERGGGATGSRHSDKPTEGNKRYHEVAEHTVRKGGVAVAKGGIKQEERRREP</sequence>
<evidence type="ECO:0000313" key="4">
    <source>
        <dbReference type="Proteomes" id="UP001066276"/>
    </source>
</evidence>
<keyword evidence="1" id="KW-0175">Coiled coil</keyword>
<feature type="coiled-coil region" evidence="1">
    <location>
        <begin position="5"/>
        <end position="32"/>
    </location>
</feature>
<reference evidence="3" key="1">
    <citation type="journal article" date="2022" name="bioRxiv">
        <title>Sequencing and chromosome-scale assembly of the giantPleurodeles waltlgenome.</title>
        <authorList>
            <person name="Brown T."/>
            <person name="Elewa A."/>
            <person name="Iarovenko S."/>
            <person name="Subramanian E."/>
            <person name="Araus A.J."/>
            <person name="Petzold A."/>
            <person name="Susuki M."/>
            <person name="Suzuki K.-i.T."/>
            <person name="Hayashi T."/>
            <person name="Toyoda A."/>
            <person name="Oliveira C."/>
            <person name="Osipova E."/>
            <person name="Leigh N.D."/>
            <person name="Simon A."/>
            <person name="Yun M.H."/>
        </authorList>
    </citation>
    <scope>NUCLEOTIDE SEQUENCE</scope>
    <source>
        <strain evidence="3">20211129_DDA</strain>
        <tissue evidence="3">Liver</tissue>
    </source>
</reference>
<accession>A0AAV7V713</accession>
<feature type="region of interest" description="Disordered" evidence="2">
    <location>
        <begin position="192"/>
        <end position="275"/>
    </location>
</feature>
<name>A0AAV7V713_PLEWA</name>
<keyword evidence="4" id="KW-1185">Reference proteome</keyword>
<gene>
    <name evidence="3" type="ORF">NDU88_001161</name>
</gene>
<feature type="compositionally biased region" description="Low complexity" evidence="2">
    <location>
        <begin position="256"/>
        <end position="265"/>
    </location>
</feature>
<feature type="compositionally biased region" description="Basic and acidic residues" evidence="2">
    <location>
        <begin position="266"/>
        <end position="275"/>
    </location>
</feature>
<organism evidence="3 4">
    <name type="scientific">Pleurodeles waltl</name>
    <name type="common">Iberian ribbed newt</name>
    <dbReference type="NCBI Taxonomy" id="8319"/>
    <lineage>
        <taxon>Eukaryota</taxon>
        <taxon>Metazoa</taxon>
        <taxon>Chordata</taxon>
        <taxon>Craniata</taxon>
        <taxon>Vertebrata</taxon>
        <taxon>Euteleostomi</taxon>
        <taxon>Amphibia</taxon>
        <taxon>Batrachia</taxon>
        <taxon>Caudata</taxon>
        <taxon>Salamandroidea</taxon>
        <taxon>Salamandridae</taxon>
        <taxon>Pleurodelinae</taxon>
        <taxon>Pleurodeles</taxon>
    </lineage>
</organism>
<dbReference type="EMBL" id="JANPWB010000003">
    <property type="protein sequence ID" value="KAJ1197299.1"/>
    <property type="molecule type" value="Genomic_DNA"/>
</dbReference>
<evidence type="ECO:0000313" key="3">
    <source>
        <dbReference type="EMBL" id="KAJ1197299.1"/>
    </source>
</evidence>
<feature type="compositionally biased region" description="Basic and acidic residues" evidence="2">
    <location>
        <begin position="234"/>
        <end position="254"/>
    </location>
</feature>
<proteinExistence type="predicted"/>
<protein>
    <submittedName>
        <fullName evidence="3">Uncharacterized protein</fullName>
    </submittedName>
</protein>
<comment type="caution">
    <text evidence="3">The sequence shown here is derived from an EMBL/GenBank/DDBJ whole genome shotgun (WGS) entry which is preliminary data.</text>
</comment>
<evidence type="ECO:0000256" key="1">
    <source>
        <dbReference type="SAM" id="Coils"/>
    </source>
</evidence>